<dbReference type="Pfam" id="PF03372">
    <property type="entry name" value="Exo_endo_phos"/>
    <property type="match status" value="1"/>
</dbReference>
<name>A0A914W7K1_9BILA</name>
<dbReference type="SUPFAM" id="SSF56219">
    <property type="entry name" value="DNase I-like"/>
    <property type="match status" value="1"/>
</dbReference>
<keyword evidence="2" id="KW-1185">Reference proteome</keyword>
<organism evidence="2 3">
    <name type="scientific">Plectus sambesii</name>
    <dbReference type="NCBI Taxonomy" id="2011161"/>
    <lineage>
        <taxon>Eukaryota</taxon>
        <taxon>Metazoa</taxon>
        <taxon>Ecdysozoa</taxon>
        <taxon>Nematoda</taxon>
        <taxon>Chromadorea</taxon>
        <taxon>Plectida</taxon>
        <taxon>Plectina</taxon>
        <taxon>Plectoidea</taxon>
        <taxon>Plectidae</taxon>
        <taxon>Plectus</taxon>
    </lineage>
</organism>
<dbReference type="InterPro" id="IPR027124">
    <property type="entry name" value="Swc5/CFDP1/2"/>
</dbReference>
<sequence>MKRGEACLSLMKRLRNGTEKQLNKVKSVKEASQTKETKLLRLATLNIGILTGRSREIAEVLKRRRVDIACLQETRWKGQKSRDIGEGYKLIYHGTCNNRGVAIFVSAELRGQVTQVHRHSDRLMFIIVDIGTLRLRVFSAYAPQTGRDEDEKDQFWQELQDHISSCPEEDLLLLCGDLNGHVGSARDGYNCHGNNGYGMCNDDGGGILDFAEASNLVISNTFFKKRTSHLITYTSGNNHSQIDFVLIQRRDSTIVTNTKVIPSDCLILQHKLLVTDMKISTQRRRGGGVTGPAMIKWWKLRDHKAAIINNIIFPAITPDSIDATWTALCDSITSAAKTILGTNKPGCRHIDKQTWLWTDQVQQKVQEKKVAFKNWLAQKTSENKQKYATTRREAKMTVAARANHYQDLYEQLGTKEGKKNIYQLARAHTKAMQDIEHYMCIKDKDGQ</sequence>
<feature type="domain" description="Endonuclease/exonuclease/phosphatase" evidence="1">
    <location>
        <begin position="44"/>
        <end position="184"/>
    </location>
</feature>
<reference evidence="3" key="1">
    <citation type="submission" date="2022-11" db="UniProtKB">
        <authorList>
            <consortium name="WormBaseParasite"/>
        </authorList>
    </citation>
    <scope>IDENTIFICATION</scope>
</reference>
<dbReference type="InterPro" id="IPR005135">
    <property type="entry name" value="Endo/exonuclease/phosphatase"/>
</dbReference>
<evidence type="ECO:0000259" key="1">
    <source>
        <dbReference type="Pfam" id="PF03372"/>
    </source>
</evidence>
<dbReference type="AlphaFoldDB" id="A0A914W7K1"/>
<dbReference type="WBParaSite" id="PSAMB.scaffold338size55957.g4770.t1">
    <property type="protein sequence ID" value="PSAMB.scaffold338size55957.g4770.t1"/>
    <property type="gene ID" value="PSAMB.scaffold338size55957.g4770"/>
</dbReference>
<dbReference type="GO" id="GO:0003824">
    <property type="term" value="F:catalytic activity"/>
    <property type="evidence" value="ECO:0007669"/>
    <property type="project" value="InterPro"/>
</dbReference>
<dbReference type="PANTHER" id="PTHR23227:SF67">
    <property type="entry name" value="CRANIOFACIAL DEVELOPMENT PROTEIN 2-LIKE"/>
    <property type="match status" value="1"/>
</dbReference>
<dbReference type="CDD" id="cd09076">
    <property type="entry name" value="L1-EN"/>
    <property type="match status" value="1"/>
</dbReference>
<protein>
    <submittedName>
        <fullName evidence="3">Endonuclease/exonuclease/phosphatase domain-containing protein</fullName>
    </submittedName>
</protein>
<proteinExistence type="predicted"/>
<dbReference type="Proteomes" id="UP000887566">
    <property type="component" value="Unplaced"/>
</dbReference>
<dbReference type="Gene3D" id="3.60.10.10">
    <property type="entry name" value="Endonuclease/exonuclease/phosphatase"/>
    <property type="match status" value="1"/>
</dbReference>
<dbReference type="InterPro" id="IPR036691">
    <property type="entry name" value="Endo/exonu/phosph_ase_sf"/>
</dbReference>
<evidence type="ECO:0000313" key="3">
    <source>
        <dbReference type="WBParaSite" id="PSAMB.scaffold338size55957.g4770.t1"/>
    </source>
</evidence>
<evidence type="ECO:0000313" key="2">
    <source>
        <dbReference type="Proteomes" id="UP000887566"/>
    </source>
</evidence>
<accession>A0A914W7K1</accession>
<dbReference type="PANTHER" id="PTHR23227">
    <property type="entry name" value="BUCENTAUR RELATED"/>
    <property type="match status" value="1"/>
</dbReference>